<evidence type="ECO:0000256" key="3">
    <source>
        <dbReference type="ARBA" id="ARBA00022801"/>
    </source>
</evidence>
<evidence type="ECO:0000259" key="6">
    <source>
        <dbReference type="SMART" id="SM00646"/>
    </source>
</evidence>
<dbReference type="InterPro" id="IPR002508">
    <property type="entry name" value="MurNAc-LAA_cat"/>
</dbReference>
<reference evidence="7 8" key="2">
    <citation type="journal article" date="2006" name="J. Microbiol. Methods">
        <title>Genomic flank-sequencing of plasposon insertion sites for rapid identification of functional genes.</title>
        <authorList>
            <person name="Leveau J.H."/>
            <person name="Gerards S."/>
            <person name="Fritsche K."/>
            <person name="Zondag G."/>
            <person name="van Veen J.A."/>
        </authorList>
    </citation>
    <scope>NUCLEOTIDE SEQUENCE [LARGE SCALE GENOMIC DNA]</scope>
    <source>
        <strain evidence="7 8">Ter331</strain>
    </source>
</reference>
<sequence length="567" mass="62700">MAFPHRWATVISAISVVPIHFPGGQTMFISFSFFTGIRDAVPWRTRSWLVKLMLLMTLMIAVSGATAAATPASPDKTRQVQLEAELTGELQRVVNAQRRIEGQGRDVVVSVRFVRDDRQQLGLVIDLSEAYVPQGALYFGAEMEDLTSELANIASEFLRNIIVISGVDIRFGGKDIYDYFPAESRFALFSGRGASAPVTAATIVSAAGHGIYYHYGFKDWRAQRDPSNGITEDFITPDYATELSLWLEKRSDIAAKFPRSNTTAEHGPSGQPWDEIGARYNLQLIYPENPNLWHSLPDTTGNLRERNEDIRSRPLFANHIGADAIFHLHTNAADQAASGVRAIYHTGRSADQRLANNVLCYMKELIQAKEMYKNYPVPSQSEKRNNLGENRLATMPSVIIEAGFHTNPSDAAALKDPVFRTAAMKGVEKGYRLTAEDKGCEPFKIDRIPDTSGMQNTYIPVEVHYQGYPQFAVTAKVEVVSCPGGWTCSGGELEYPDHEDTPLVYEVMCNGIWWSPATFRFKTSLSDLDGVSPAAVEHTMTCLPPGIRGNSGTGGRPSISLRPQKAR</sequence>
<dbReference type="STRING" id="1005048.CFU_1151"/>
<dbReference type="SMART" id="SM00646">
    <property type="entry name" value="Ami_3"/>
    <property type="match status" value="1"/>
</dbReference>
<reference evidence="7 8" key="3">
    <citation type="journal article" date="2008" name="FEMS Microbiol. Ecol.">
        <title>Identification and characterization of genes underlying chitinolysis in Collimonas fungivorans Ter331.</title>
        <authorList>
            <person name="Fritsche K."/>
            <person name="de Boer W."/>
            <person name="Gerards S."/>
            <person name="van den Berg M."/>
            <person name="van Veen J.A."/>
            <person name="Leveau J.H."/>
        </authorList>
    </citation>
    <scope>NUCLEOTIDE SEQUENCE [LARGE SCALE GENOMIC DNA]</scope>
    <source>
        <strain evidence="7 8">Ter331</strain>
    </source>
</reference>
<reference evidence="7 8" key="1">
    <citation type="journal article" date="2004" name="Environ. Microbiol.">
        <title>Phylogeny-function analysis of (meta)genomic libraries: screening for expression of ribosomal RNA genes by large-insert library fluorescent in situ hybridization (LIL-FISH).</title>
        <authorList>
            <person name="Leveau J.H."/>
            <person name="Gerards S."/>
            <person name="de Boer W."/>
            <person name="van Veen J.A."/>
        </authorList>
    </citation>
    <scope>NUCLEOTIDE SEQUENCE [LARGE SCALE GENOMIC DNA]</scope>
    <source>
        <strain evidence="7 8">Ter331</strain>
    </source>
</reference>
<reference evidence="7 8" key="5">
    <citation type="journal article" date="2011" name="ISME J.">
        <title>Dual transcriptional profiling of a bacterial/fungal confrontation: Collimonas fungivorans versus Aspergillus niger.</title>
        <authorList>
            <person name="Mela F."/>
            <person name="Fritsche K."/>
            <person name="de Boer W."/>
            <person name="van Veen J.A."/>
            <person name="de Graaff L.H."/>
            <person name="van den Berg M."/>
            <person name="Leveau J.H."/>
        </authorList>
    </citation>
    <scope>NUCLEOTIDE SEQUENCE [LARGE SCALE GENOMIC DNA]</scope>
    <source>
        <strain evidence="7 8">Ter331</strain>
    </source>
</reference>
<dbReference type="EC" id="3.5.1.28" evidence="2"/>
<dbReference type="Pfam" id="PF01520">
    <property type="entry name" value="Amidase_3"/>
    <property type="match status" value="1"/>
</dbReference>
<dbReference type="CDD" id="cd02696">
    <property type="entry name" value="MurNAc-LAA"/>
    <property type="match status" value="1"/>
</dbReference>
<dbReference type="SUPFAM" id="SSF53187">
    <property type="entry name" value="Zn-dependent exopeptidases"/>
    <property type="match status" value="1"/>
</dbReference>
<evidence type="ECO:0000256" key="2">
    <source>
        <dbReference type="ARBA" id="ARBA00011901"/>
    </source>
</evidence>
<evidence type="ECO:0000313" key="8">
    <source>
        <dbReference type="Proteomes" id="UP000008392"/>
    </source>
</evidence>
<evidence type="ECO:0000256" key="1">
    <source>
        <dbReference type="ARBA" id="ARBA00001561"/>
    </source>
</evidence>
<keyword evidence="3" id="KW-0378">Hydrolase</keyword>
<accession>G0AJ49</accession>
<dbReference type="InterPro" id="IPR050695">
    <property type="entry name" value="N-acetylmuramoyl_amidase_3"/>
</dbReference>
<dbReference type="Proteomes" id="UP000008392">
    <property type="component" value="Chromosome"/>
</dbReference>
<dbReference type="eggNOG" id="COG0860">
    <property type="taxonomic scope" value="Bacteria"/>
</dbReference>
<gene>
    <name evidence="7" type="ordered locus">CFU_1151</name>
</gene>
<feature type="transmembrane region" description="Helical" evidence="5">
    <location>
        <begin position="6"/>
        <end position="36"/>
    </location>
</feature>
<comment type="catalytic activity">
    <reaction evidence="1">
        <text>Hydrolyzes the link between N-acetylmuramoyl residues and L-amino acid residues in certain cell-wall glycopeptides.</text>
        <dbReference type="EC" id="3.5.1.28"/>
    </reaction>
</comment>
<name>G0AJ49_COLFT</name>
<organism evidence="7 8">
    <name type="scientific">Collimonas fungivorans (strain Ter331)</name>
    <dbReference type="NCBI Taxonomy" id="1005048"/>
    <lineage>
        <taxon>Bacteria</taxon>
        <taxon>Pseudomonadati</taxon>
        <taxon>Pseudomonadota</taxon>
        <taxon>Betaproteobacteria</taxon>
        <taxon>Burkholderiales</taxon>
        <taxon>Oxalobacteraceae</taxon>
        <taxon>Collimonas</taxon>
    </lineage>
</organism>
<dbReference type="HOGENOM" id="CLU_480388_0_0_4"/>
<protein>
    <recommendedName>
        <fullName evidence="2">N-acetylmuramoyl-L-alanine amidase</fullName>
        <ecNumber evidence="2">3.5.1.28</ecNumber>
    </recommendedName>
</protein>
<dbReference type="Gene3D" id="3.40.630.40">
    <property type="entry name" value="Zn-dependent exopeptidases"/>
    <property type="match status" value="1"/>
</dbReference>
<dbReference type="GO" id="GO:0009253">
    <property type="term" value="P:peptidoglycan catabolic process"/>
    <property type="evidence" value="ECO:0007669"/>
    <property type="project" value="InterPro"/>
</dbReference>
<dbReference type="EMBL" id="CP002745">
    <property type="protein sequence ID" value="AEK60983.1"/>
    <property type="molecule type" value="Genomic_DNA"/>
</dbReference>
<feature type="transmembrane region" description="Helical" evidence="5">
    <location>
        <begin position="48"/>
        <end position="69"/>
    </location>
</feature>
<dbReference type="PANTHER" id="PTHR30404">
    <property type="entry name" value="N-ACETYLMURAMOYL-L-ALANINE AMIDASE"/>
    <property type="match status" value="1"/>
</dbReference>
<dbReference type="AlphaFoldDB" id="G0AJ49"/>
<feature type="domain" description="MurNAc-LAA" evidence="6">
    <location>
        <begin position="314"/>
        <end position="432"/>
    </location>
</feature>
<reference evidence="7 8" key="4">
    <citation type="journal article" date="2010" name="Environ. Microbiol.">
        <title>The bacterial genus Collimonas: mycophagy, weathering and other adaptive solutions to life in oligotrophic soil environments.</title>
        <authorList>
            <person name="Leveau J.H."/>
            <person name="Uroz S."/>
            <person name="de Boer W."/>
        </authorList>
    </citation>
    <scope>NUCLEOTIDE SEQUENCE [LARGE SCALE GENOMIC DNA]</scope>
    <source>
        <strain evidence="7 8">Ter331</strain>
    </source>
</reference>
<keyword evidence="5" id="KW-1133">Transmembrane helix</keyword>
<dbReference type="GO" id="GO:0030288">
    <property type="term" value="C:outer membrane-bounded periplasmic space"/>
    <property type="evidence" value="ECO:0007669"/>
    <property type="project" value="TreeGrafter"/>
</dbReference>
<evidence type="ECO:0000256" key="4">
    <source>
        <dbReference type="SAM" id="MobiDB-lite"/>
    </source>
</evidence>
<keyword evidence="5" id="KW-0812">Transmembrane</keyword>
<keyword evidence="8" id="KW-1185">Reference proteome</keyword>
<proteinExistence type="predicted"/>
<dbReference type="GO" id="GO:0008745">
    <property type="term" value="F:N-acetylmuramoyl-L-alanine amidase activity"/>
    <property type="evidence" value="ECO:0007669"/>
    <property type="project" value="UniProtKB-EC"/>
</dbReference>
<dbReference type="KEGG" id="cfu:CFU_1151"/>
<reference evidence="8" key="6">
    <citation type="submission" date="2011-05" db="EMBL/GenBank/DDBJ databases">
        <title>Complete sequence of Collimonas fungivorans Ter331.</title>
        <authorList>
            <person name="Leveau J.H."/>
        </authorList>
    </citation>
    <scope>NUCLEOTIDE SEQUENCE [LARGE SCALE GENOMIC DNA]</scope>
    <source>
        <strain evidence="8">Ter331</strain>
    </source>
</reference>
<evidence type="ECO:0000313" key="7">
    <source>
        <dbReference type="EMBL" id="AEK60983.1"/>
    </source>
</evidence>
<dbReference type="PANTHER" id="PTHR30404:SF0">
    <property type="entry name" value="N-ACETYLMURAMOYL-L-ALANINE AMIDASE AMIC"/>
    <property type="match status" value="1"/>
</dbReference>
<feature type="region of interest" description="Disordered" evidence="4">
    <location>
        <begin position="542"/>
        <end position="567"/>
    </location>
</feature>
<keyword evidence="5" id="KW-0472">Membrane</keyword>
<evidence type="ECO:0000256" key="5">
    <source>
        <dbReference type="SAM" id="Phobius"/>
    </source>
</evidence>